<feature type="binding site" evidence="7">
    <location>
        <position position="143"/>
    </location>
    <ligand>
        <name>substrate</name>
    </ligand>
</feature>
<keyword evidence="7" id="KW-0460">Magnesium</keyword>
<organism evidence="8 9">
    <name type="scientific">Gaetbulibacter aestuarii</name>
    <dbReference type="NCBI Taxonomy" id="1502358"/>
    <lineage>
        <taxon>Bacteria</taxon>
        <taxon>Pseudomonadati</taxon>
        <taxon>Bacteroidota</taxon>
        <taxon>Flavobacteriia</taxon>
        <taxon>Flavobacteriales</taxon>
        <taxon>Flavobacteriaceae</taxon>
        <taxon>Gaetbulibacter</taxon>
    </lineage>
</organism>
<evidence type="ECO:0000256" key="4">
    <source>
        <dbReference type="ARBA" id="ARBA00022777"/>
    </source>
</evidence>
<comment type="cofactor">
    <cofactor evidence="7">
        <name>Mg(2+)</name>
        <dbReference type="ChEBI" id="CHEBI:18420"/>
    </cofactor>
    <text evidence="7">Binds 1 Mg(2+) ion per subunit.</text>
</comment>
<name>A0ABW7MXV5_9FLAO</name>
<accession>A0ABW7MXV5</accession>
<dbReference type="InterPro" id="IPR031322">
    <property type="entry name" value="Shikimate/glucono_kinase"/>
</dbReference>
<keyword evidence="3 7" id="KW-0547">Nucleotide-binding</keyword>
<dbReference type="RefSeq" id="WP_344740760.1">
    <property type="nucleotide sequence ID" value="NZ_BAABAY010000001.1"/>
</dbReference>
<keyword evidence="6 7" id="KW-0057">Aromatic amino acid biosynthesis</keyword>
<feature type="binding site" evidence="7">
    <location>
        <begin position="10"/>
        <end position="15"/>
    </location>
    <ligand>
        <name>ATP</name>
        <dbReference type="ChEBI" id="CHEBI:30616"/>
    </ligand>
</feature>
<keyword evidence="7" id="KW-0479">Metal-binding</keyword>
<dbReference type="EMBL" id="JBAWKB010000001">
    <property type="protein sequence ID" value="MFH6771654.1"/>
    <property type="molecule type" value="Genomic_DNA"/>
</dbReference>
<comment type="subunit">
    <text evidence="7">Monomer.</text>
</comment>
<dbReference type="SUPFAM" id="SSF52540">
    <property type="entry name" value="P-loop containing nucleoside triphosphate hydrolases"/>
    <property type="match status" value="1"/>
</dbReference>
<evidence type="ECO:0000256" key="1">
    <source>
        <dbReference type="ARBA" id="ARBA00022605"/>
    </source>
</evidence>
<evidence type="ECO:0000256" key="6">
    <source>
        <dbReference type="ARBA" id="ARBA00023141"/>
    </source>
</evidence>
<proteinExistence type="inferred from homology"/>
<keyword evidence="2 7" id="KW-0808">Transferase</keyword>
<dbReference type="PANTHER" id="PTHR21087:SF16">
    <property type="entry name" value="SHIKIMATE KINASE 1, CHLOROPLASTIC"/>
    <property type="match status" value="1"/>
</dbReference>
<keyword evidence="1 7" id="KW-0028">Amino-acid biosynthesis</keyword>
<dbReference type="Pfam" id="PF01202">
    <property type="entry name" value="SKI"/>
    <property type="match status" value="1"/>
</dbReference>
<protein>
    <recommendedName>
        <fullName evidence="7">Shikimate kinase</fullName>
        <shortName evidence="7">SK</shortName>
        <ecNumber evidence="7">2.7.1.71</ecNumber>
    </recommendedName>
</protein>
<evidence type="ECO:0000313" key="9">
    <source>
        <dbReference type="Proteomes" id="UP001610100"/>
    </source>
</evidence>
<dbReference type="PRINTS" id="PR01100">
    <property type="entry name" value="SHIKIMTKNASE"/>
</dbReference>
<feature type="binding site" evidence="7">
    <location>
        <position position="32"/>
    </location>
    <ligand>
        <name>substrate</name>
    </ligand>
</feature>
<dbReference type="Proteomes" id="UP001610100">
    <property type="component" value="Unassembled WGS sequence"/>
</dbReference>
<feature type="binding site" evidence="7">
    <location>
        <position position="79"/>
    </location>
    <ligand>
        <name>substrate</name>
    </ligand>
</feature>
<evidence type="ECO:0000256" key="5">
    <source>
        <dbReference type="ARBA" id="ARBA00022840"/>
    </source>
</evidence>
<evidence type="ECO:0000256" key="7">
    <source>
        <dbReference type="HAMAP-Rule" id="MF_00109"/>
    </source>
</evidence>
<comment type="caution">
    <text evidence="8">The sequence shown here is derived from an EMBL/GenBank/DDBJ whole genome shotgun (WGS) entry which is preliminary data.</text>
</comment>
<keyword evidence="4 7" id="KW-0418">Kinase</keyword>
<keyword evidence="5 7" id="KW-0067">ATP-binding</keyword>
<dbReference type="InterPro" id="IPR000623">
    <property type="entry name" value="Shikimate_kinase/TSH1"/>
</dbReference>
<comment type="similarity">
    <text evidence="7">Belongs to the shikimate kinase family.</text>
</comment>
<feature type="binding site" evidence="7">
    <location>
        <position position="14"/>
    </location>
    <ligand>
        <name>Mg(2+)</name>
        <dbReference type="ChEBI" id="CHEBI:18420"/>
    </ligand>
</feature>
<dbReference type="HAMAP" id="MF_00109">
    <property type="entry name" value="Shikimate_kinase"/>
    <property type="match status" value="1"/>
</dbReference>
<dbReference type="EC" id="2.7.1.71" evidence="7"/>
<reference evidence="8 9" key="1">
    <citation type="submission" date="2024-02" db="EMBL/GenBank/DDBJ databases">
        <title>A Gaetbulibacter species isolated from tidal flats and genomic insights of their niches.</title>
        <authorList>
            <person name="Ye Y."/>
        </authorList>
    </citation>
    <scope>NUCLEOTIDE SEQUENCE [LARGE SCALE GENOMIC DNA]</scope>
    <source>
        <strain evidence="8 9">KYW382</strain>
    </source>
</reference>
<comment type="subcellular location">
    <subcellularLocation>
        <location evidence="7">Cytoplasm</location>
    </subcellularLocation>
</comment>
<comment type="pathway">
    <text evidence="7">Metabolic intermediate biosynthesis; chorismate biosynthesis; chorismate from D-erythrose 4-phosphate and phosphoenolpyruvate: step 5/7.</text>
</comment>
<keyword evidence="9" id="KW-1185">Reference proteome</keyword>
<evidence type="ECO:0000256" key="3">
    <source>
        <dbReference type="ARBA" id="ARBA00022741"/>
    </source>
</evidence>
<keyword evidence="7" id="KW-0963">Cytoplasm</keyword>
<evidence type="ECO:0000256" key="2">
    <source>
        <dbReference type="ARBA" id="ARBA00022679"/>
    </source>
</evidence>
<evidence type="ECO:0000313" key="8">
    <source>
        <dbReference type="EMBL" id="MFH6771654.1"/>
    </source>
</evidence>
<dbReference type="CDD" id="cd00464">
    <property type="entry name" value="SK"/>
    <property type="match status" value="1"/>
</dbReference>
<comment type="catalytic activity">
    <reaction evidence="7">
        <text>shikimate + ATP = 3-phosphoshikimate + ADP + H(+)</text>
        <dbReference type="Rhea" id="RHEA:13121"/>
        <dbReference type="ChEBI" id="CHEBI:15378"/>
        <dbReference type="ChEBI" id="CHEBI:30616"/>
        <dbReference type="ChEBI" id="CHEBI:36208"/>
        <dbReference type="ChEBI" id="CHEBI:145989"/>
        <dbReference type="ChEBI" id="CHEBI:456216"/>
        <dbReference type="EC" id="2.7.1.71"/>
    </reaction>
</comment>
<dbReference type="InterPro" id="IPR027417">
    <property type="entry name" value="P-loop_NTPase"/>
</dbReference>
<comment type="function">
    <text evidence="7">Catalyzes the specific phosphorylation of the 3-hydroxyl group of shikimic acid using ATP as a cosubstrate.</text>
</comment>
<dbReference type="Gene3D" id="3.40.50.300">
    <property type="entry name" value="P-loop containing nucleotide triphosphate hydrolases"/>
    <property type="match status" value="1"/>
</dbReference>
<comment type="caution">
    <text evidence="7">Lacks conserved residue(s) required for the propagation of feature annotation.</text>
</comment>
<gene>
    <name evidence="7" type="primary">aroK</name>
    <name evidence="8" type="ORF">V8G58_06875</name>
</gene>
<feature type="binding site" evidence="7">
    <location>
        <position position="120"/>
    </location>
    <ligand>
        <name>ATP</name>
        <dbReference type="ChEBI" id="CHEBI:30616"/>
    </ligand>
</feature>
<feature type="binding site" evidence="7">
    <location>
        <position position="56"/>
    </location>
    <ligand>
        <name>substrate</name>
    </ligand>
</feature>
<dbReference type="GO" id="GO:0016301">
    <property type="term" value="F:kinase activity"/>
    <property type="evidence" value="ECO:0007669"/>
    <property type="project" value="UniProtKB-KW"/>
</dbReference>
<dbReference type="PANTHER" id="PTHR21087">
    <property type="entry name" value="SHIKIMATE KINASE"/>
    <property type="match status" value="1"/>
</dbReference>
<sequence>MIVVLIGYMASGKSVIGKVLAENLNYGFIDLDDFIEEKEQKTISDIFKLNGEIRFRKLESHYLQALLSTEDNLVLSLGGGTPCYGDNMKMLLDSDQVKTVYLRASVNTLVNRLKNEKSKRPLIAHIVSEDDLIEFVAKHLFERRQFYEQAEVGITTDNKSVGAISNEISEFLNQ</sequence>